<dbReference type="Pfam" id="PF00150">
    <property type="entry name" value="Cellulase"/>
    <property type="match status" value="1"/>
</dbReference>
<dbReference type="RefSeq" id="WP_157422905.1">
    <property type="nucleotide sequence ID" value="NZ_BAAANI010000006.1"/>
</dbReference>
<evidence type="ECO:0000259" key="4">
    <source>
        <dbReference type="Pfam" id="PF00150"/>
    </source>
</evidence>
<keyword evidence="2" id="KW-0326">Glycosidase</keyword>
<feature type="transmembrane region" description="Helical" evidence="3">
    <location>
        <begin position="46"/>
        <end position="66"/>
    </location>
</feature>
<feature type="transmembrane region" description="Helical" evidence="3">
    <location>
        <begin position="320"/>
        <end position="342"/>
    </location>
</feature>
<organism evidence="5 6">
    <name type="scientific">Agromyces lapidis</name>
    <dbReference type="NCBI Taxonomy" id="279574"/>
    <lineage>
        <taxon>Bacteria</taxon>
        <taxon>Bacillati</taxon>
        <taxon>Actinomycetota</taxon>
        <taxon>Actinomycetes</taxon>
        <taxon>Micrococcales</taxon>
        <taxon>Microbacteriaceae</taxon>
        <taxon>Agromyces</taxon>
    </lineage>
</organism>
<evidence type="ECO:0000256" key="1">
    <source>
        <dbReference type="ARBA" id="ARBA00022801"/>
    </source>
</evidence>
<keyword evidence="6" id="KW-1185">Reference proteome</keyword>
<keyword evidence="3" id="KW-0472">Membrane</keyword>
<gene>
    <name evidence="5" type="ORF">ACFFQV_03215</name>
</gene>
<feature type="transmembrane region" description="Helical" evidence="3">
    <location>
        <begin position="224"/>
        <end position="247"/>
    </location>
</feature>
<feature type="domain" description="Glycoside hydrolase family 5" evidence="4">
    <location>
        <begin position="403"/>
        <end position="701"/>
    </location>
</feature>
<dbReference type="EMBL" id="JBHMBL010000001">
    <property type="protein sequence ID" value="MFB9641293.1"/>
    <property type="molecule type" value="Genomic_DNA"/>
</dbReference>
<evidence type="ECO:0000256" key="3">
    <source>
        <dbReference type="SAM" id="Phobius"/>
    </source>
</evidence>
<accession>A0ABV5SLS7</accession>
<evidence type="ECO:0000256" key="2">
    <source>
        <dbReference type="ARBA" id="ARBA00023295"/>
    </source>
</evidence>
<dbReference type="PANTHER" id="PTHR31308:SF3">
    <property type="entry name" value="ENDOGLYCOCERAMIDASE"/>
    <property type="match status" value="1"/>
</dbReference>
<comment type="caution">
    <text evidence="5">The sequence shown here is derived from an EMBL/GenBank/DDBJ whole genome shotgun (WGS) entry which is preliminary data.</text>
</comment>
<reference evidence="5 6" key="1">
    <citation type="submission" date="2024-09" db="EMBL/GenBank/DDBJ databases">
        <authorList>
            <person name="Sun Q."/>
            <person name="Mori K."/>
        </authorList>
    </citation>
    <scope>NUCLEOTIDE SEQUENCE [LARGE SCALE GENOMIC DNA]</scope>
    <source>
        <strain evidence="5 6">JCM 14321</strain>
    </source>
</reference>
<dbReference type="Gene3D" id="3.20.20.80">
    <property type="entry name" value="Glycosidases"/>
    <property type="match status" value="1"/>
</dbReference>
<feature type="transmembrane region" description="Helical" evidence="3">
    <location>
        <begin position="73"/>
        <end position="96"/>
    </location>
</feature>
<protein>
    <submittedName>
        <fullName evidence="5">Cellulase family glycosylhydrolase</fullName>
    </submittedName>
</protein>
<keyword evidence="3" id="KW-1133">Transmembrane helix</keyword>
<proteinExistence type="predicted"/>
<dbReference type="Proteomes" id="UP001589667">
    <property type="component" value="Unassembled WGS sequence"/>
</dbReference>
<dbReference type="InterPro" id="IPR013780">
    <property type="entry name" value="Glyco_hydro_b"/>
</dbReference>
<name>A0ABV5SLS7_9MICO</name>
<dbReference type="PANTHER" id="PTHR31308">
    <property type="match status" value="1"/>
</dbReference>
<sequence>MRALRRPIVAVAATSLLLIIQAVIDPTGLLALVGWPGGTPRFDLWWPVARYIVFVPVMLAVVWWAAVRAGDRFWTLTAGVVLAAQLAQFAACFAMTGDLALAAWAGGYVTAKAVPTALIVAGVVRVVERMVARRRGLDTAMRAYSTDGTKGATVWPAAITVGAVAPLLAGSWWTGATYAPGIPTPRPGTDALGIVGMLVAIALLIGAAWLGIRWMRRRVPGFLGTWLGALVAGGLLGLAQGVIGLVVDDGFRGDLWPLMATYIHVADGLAVGACTGWIAAIVALIADRVVAQRAARSAGLADSAAGDAANEQRDVSPARIAAGAGVGVAVVAVAAIAATLIAPAAPAVATADNEASVPVGFLRVEDGRFTDGEGHQVLLRGVNVNQLVDFYQARPEVPVTRELTEQDFADMATYGFNVVRLGMSWSALEPTQGELDPEYLATVKQAVAWGEQHGIRTVLDMHQDGWSNLPTAEGTVCRPGTDPMWGYDGAPEWATHWDGTPRCSFTGRDISPAGDRAFEHFWFDTDGIQTALARTWGELAGEFADEKAVAGFDLLNEPGFGETAPVTTSKKNGEYSAKAIAAIREAGAPQIVFVEPSILWSGLGFDSGPSRGFTDDLNVAFSPHLYAESITMDASLGLPTIVSTERQFELGQRVADELGMPMWSGEYGYWGDDASTTAHLERYAAEEDRRMLGSAYWVWKQACGDPQNGIQELGNGLLSELCATGEEAPRKEHLLSILSRAYPQQAPGALTSLRAGVAGDDRAEFTLTGVVDQPTCGLQVWVPGTAEPEFSEERGLSRVELEQVDGGWLVTGCADGEYALASE</sequence>
<feature type="transmembrane region" description="Helical" evidence="3">
    <location>
        <begin position="102"/>
        <end position="127"/>
    </location>
</feature>
<feature type="transmembrane region" description="Helical" evidence="3">
    <location>
        <begin position="259"/>
        <end position="286"/>
    </location>
</feature>
<dbReference type="InterPro" id="IPR001547">
    <property type="entry name" value="Glyco_hydro_5"/>
</dbReference>
<dbReference type="Gene3D" id="2.60.40.1180">
    <property type="entry name" value="Golgi alpha-mannosidase II"/>
    <property type="match status" value="1"/>
</dbReference>
<evidence type="ECO:0000313" key="6">
    <source>
        <dbReference type="Proteomes" id="UP001589667"/>
    </source>
</evidence>
<feature type="transmembrane region" description="Helical" evidence="3">
    <location>
        <begin position="193"/>
        <end position="212"/>
    </location>
</feature>
<feature type="transmembrane region" description="Helical" evidence="3">
    <location>
        <begin position="152"/>
        <end position="173"/>
    </location>
</feature>
<dbReference type="InterPro" id="IPR052066">
    <property type="entry name" value="Glycosphingolipid_Hydrolases"/>
</dbReference>
<keyword evidence="3" id="KW-0812">Transmembrane</keyword>
<dbReference type="InterPro" id="IPR017853">
    <property type="entry name" value="GH"/>
</dbReference>
<evidence type="ECO:0000313" key="5">
    <source>
        <dbReference type="EMBL" id="MFB9641293.1"/>
    </source>
</evidence>
<keyword evidence="1" id="KW-0378">Hydrolase</keyword>
<dbReference type="SUPFAM" id="SSF51445">
    <property type="entry name" value="(Trans)glycosidases"/>
    <property type="match status" value="1"/>
</dbReference>